<evidence type="ECO:0000313" key="5">
    <source>
        <dbReference type="EMBL" id="CAF1095927.1"/>
    </source>
</evidence>
<dbReference type="Proteomes" id="UP000663881">
    <property type="component" value="Unassembled WGS sequence"/>
</dbReference>
<keyword evidence="1" id="KW-0812">Transmembrane</keyword>
<dbReference type="Proteomes" id="UP000663845">
    <property type="component" value="Unassembled WGS sequence"/>
</dbReference>
<proteinExistence type="predicted"/>
<keyword evidence="1" id="KW-0472">Membrane</keyword>
<evidence type="ECO:0000256" key="2">
    <source>
        <dbReference type="SAM" id="SignalP"/>
    </source>
</evidence>
<feature type="chain" id="PRO_5035620690" evidence="2">
    <location>
        <begin position="20"/>
        <end position="175"/>
    </location>
</feature>
<evidence type="ECO:0000313" key="6">
    <source>
        <dbReference type="EMBL" id="CAF3980766.1"/>
    </source>
</evidence>
<comment type="caution">
    <text evidence="8">The sequence shown here is derived from an EMBL/GenBank/DDBJ whole genome shotgun (WGS) entry which is preliminary data.</text>
</comment>
<feature type="signal peptide" evidence="2">
    <location>
        <begin position="1"/>
        <end position="19"/>
    </location>
</feature>
<evidence type="ECO:0000256" key="1">
    <source>
        <dbReference type="SAM" id="Phobius"/>
    </source>
</evidence>
<dbReference type="Proteomes" id="UP000663868">
    <property type="component" value="Unassembled WGS sequence"/>
</dbReference>
<dbReference type="AlphaFoldDB" id="A0A820BDD6"/>
<dbReference type="EMBL" id="CAJOAY010008001">
    <property type="protein sequence ID" value="CAF4177693.1"/>
    <property type="molecule type" value="Genomic_DNA"/>
</dbReference>
<reference evidence="8" key="1">
    <citation type="submission" date="2021-02" db="EMBL/GenBank/DDBJ databases">
        <authorList>
            <person name="Nowell W R."/>
        </authorList>
    </citation>
    <scope>NUCLEOTIDE SEQUENCE</scope>
</reference>
<keyword evidence="2" id="KW-0732">Signal</keyword>
<sequence>MKYYLSVIFISLLLFNVQCEDYQQKSRPEDQVTFVVVFILIVCWCACCWNCWQKLYNKQNNFVTGITTIIAQQQNSIAQVNHIPMNLIPTREDILNINLPYSYTQSTNAESLREHGRRTDIDTIVVMYLEQQPSTPPPAYDELSLYDSMAIEQQCLSLSTYANFIQSTNEAESTI</sequence>
<evidence type="ECO:0000313" key="9">
    <source>
        <dbReference type="Proteomes" id="UP000663868"/>
    </source>
</evidence>
<organism evidence="8 9">
    <name type="scientific">Adineta steineri</name>
    <dbReference type="NCBI Taxonomy" id="433720"/>
    <lineage>
        <taxon>Eukaryota</taxon>
        <taxon>Metazoa</taxon>
        <taxon>Spiralia</taxon>
        <taxon>Gnathifera</taxon>
        <taxon>Rotifera</taxon>
        <taxon>Eurotatoria</taxon>
        <taxon>Bdelloidea</taxon>
        <taxon>Adinetida</taxon>
        <taxon>Adinetidae</taxon>
        <taxon>Adineta</taxon>
    </lineage>
</organism>
<keyword evidence="1" id="KW-1133">Transmembrane helix</keyword>
<evidence type="ECO:0000313" key="4">
    <source>
        <dbReference type="EMBL" id="CAF1023574.1"/>
    </source>
</evidence>
<dbReference type="EMBL" id="CAJNOG010000159">
    <property type="protein sequence ID" value="CAF1023574.1"/>
    <property type="molecule type" value="Genomic_DNA"/>
</dbReference>
<dbReference type="EMBL" id="CAJOBB010008027">
    <property type="protein sequence ID" value="CAF4199608.1"/>
    <property type="molecule type" value="Genomic_DNA"/>
</dbReference>
<accession>A0A820BDD6</accession>
<feature type="transmembrane region" description="Helical" evidence="1">
    <location>
        <begin position="35"/>
        <end position="52"/>
    </location>
</feature>
<protein>
    <submittedName>
        <fullName evidence="8">Uncharacterized protein</fullName>
    </submittedName>
</protein>
<name>A0A820BDD6_9BILA</name>
<evidence type="ECO:0000313" key="8">
    <source>
        <dbReference type="EMBL" id="CAF4199608.1"/>
    </source>
</evidence>
<dbReference type="EMBL" id="CAJNON010000200">
    <property type="protein sequence ID" value="CAF1095927.1"/>
    <property type="molecule type" value="Genomic_DNA"/>
</dbReference>
<gene>
    <name evidence="3" type="ORF">IZO911_LOCUS18669</name>
    <name evidence="4" type="ORF">JYZ213_LOCUS17204</name>
    <name evidence="8" type="ORF">KXQ929_LOCUS40027</name>
    <name evidence="7" type="ORF">OKA104_LOCUS39715</name>
    <name evidence="6" type="ORF">OXD698_LOCUS28373</name>
    <name evidence="5" type="ORF">VCS650_LOCUS19822</name>
</gene>
<dbReference type="Proteomes" id="UP000663891">
    <property type="component" value="Unassembled WGS sequence"/>
</dbReference>
<dbReference type="EMBL" id="CAJNOE010000181">
    <property type="protein sequence ID" value="CAF1020017.1"/>
    <property type="molecule type" value="Genomic_DNA"/>
</dbReference>
<evidence type="ECO:0000313" key="3">
    <source>
        <dbReference type="EMBL" id="CAF1020017.1"/>
    </source>
</evidence>
<dbReference type="Proteomes" id="UP000663860">
    <property type="component" value="Unassembled WGS sequence"/>
</dbReference>
<dbReference type="Proteomes" id="UP000663844">
    <property type="component" value="Unassembled WGS sequence"/>
</dbReference>
<dbReference type="EMBL" id="CAJOAZ010003051">
    <property type="protein sequence ID" value="CAF3980766.1"/>
    <property type="molecule type" value="Genomic_DNA"/>
</dbReference>
<evidence type="ECO:0000313" key="7">
    <source>
        <dbReference type="EMBL" id="CAF4177693.1"/>
    </source>
</evidence>